<dbReference type="GO" id="GO:0006281">
    <property type="term" value="P:DNA repair"/>
    <property type="evidence" value="ECO:0007669"/>
    <property type="project" value="InterPro"/>
</dbReference>
<dbReference type="CDD" id="cd06445">
    <property type="entry name" value="ATase"/>
    <property type="match status" value="1"/>
</dbReference>
<dbReference type="GO" id="GO:0003908">
    <property type="term" value="F:methylated-DNA-[protein]-cysteine S-methyltransferase activity"/>
    <property type="evidence" value="ECO:0007669"/>
    <property type="project" value="UniProtKB-EC"/>
</dbReference>
<gene>
    <name evidence="3" type="ORF">IV203_024483</name>
</gene>
<name>A0A9K3P9C4_9STRA</name>
<dbReference type="Pfam" id="PF01035">
    <property type="entry name" value="DNA_binding_1"/>
    <property type="match status" value="1"/>
</dbReference>
<evidence type="ECO:0000256" key="1">
    <source>
        <dbReference type="ARBA" id="ARBA00011918"/>
    </source>
</evidence>
<accession>A0A9K3P9C4</accession>
<evidence type="ECO:0000313" key="3">
    <source>
        <dbReference type="EMBL" id="KAG7339283.1"/>
    </source>
</evidence>
<comment type="caution">
    <text evidence="3">The sequence shown here is derived from an EMBL/GenBank/DDBJ whole genome shotgun (WGS) entry which is preliminary data.</text>
</comment>
<organism evidence="3 4">
    <name type="scientific">Nitzschia inconspicua</name>
    <dbReference type="NCBI Taxonomy" id="303405"/>
    <lineage>
        <taxon>Eukaryota</taxon>
        <taxon>Sar</taxon>
        <taxon>Stramenopiles</taxon>
        <taxon>Ochrophyta</taxon>
        <taxon>Bacillariophyta</taxon>
        <taxon>Bacillariophyceae</taxon>
        <taxon>Bacillariophycidae</taxon>
        <taxon>Bacillariales</taxon>
        <taxon>Bacillariaceae</taxon>
        <taxon>Nitzschia</taxon>
    </lineage>
</organism>
<sequence>MFGPPKTGATRSSDDQIENLALTAVQKETLSSFQIEVYKACMQIPNGKVATYKWIADAILCRSSQAVGQALKRNPYNGASPSFPCHRGKCPSGSAALSGFEFQFAGILTQYDEPKLLSDKNPI</sequence>
<reference evidence="3" key="2">
    <citation type="submission" date="2021-04" db="EMBL/GenBank/DDBJ databases">
        <authorList>
            <person name="Podell S."/>
        </authorList>
    </citation>
    <scope>NUCLEOTIDE SEQUENCE</scope>
    <source>
        <strain evidence="3">Hildebrandi</strain>
    </source>
</reference>
<evidence type="ECO:0000313" key="4">
    <source>
        <dbReference type="Proteomes" id="UP000693970"/>
    </source>
</evidence>
<dbReference type="OrthoDB" id="1907495at2759"/>
<dbReference type="AlphaFoldDB" id="A0A9K3P9C4"/>
<keyword evidence="4" id="KW-1185">Reference proteome</keyword>
<dbReference type="Proteomes" id="UP000693970">
    <property type="component" value="Unassembled WGS sequence"/>
</dbReference>
<dbReference type="EMBL" id="JAGRRH010000037">
    <property type="protein sequence ID" value="KAG7339283.1"/>
    <property type="molecule type" value="Genomic_DNA"/>
</dbReference>
<dbReference type="InterPro" id="IPR014048">
    <property type="entry name" value="MethylDNA_cys_MeTrfase_DNA-bd"/>
</dbReference>
<reference evidence="3" key="1">
    <citation type="journal article" date="2021" name="Sci. Rep.">
        <title>Diploid genomic architecture of Nitzschia inconspicua, an elite biomass production diatom.</title>
        <authorList>
            <person name="Oliver A."/>
            <person name="Podell S."/>
            <person name="Pinowska A."/>
            <person name="Traller J.C."/>
            <person name="Smith S.R."/>
            <person name="McClure R."/>
            <person name="Beliaev A."/>
            <person name="Bohutskyi P."/>
            <person name="Hill E.A."/>
            <person name="Rabines A."/>
            <person name="Zheng H."/>
            <person name="Allen L.Z."/>
            <person name="Kuo A."/>
            <person name="Grigoriev I.V."/>
            <person name="Allen A.E."/>
            <person name="Hazlebeck D."/>
            <person name="Allen E.E."/>
        </authorList>
    </citation>
    <scope>NUCLEOTIDE SEQUENCE</scope>
    <source>
        <strain evidence="3">Hildebrandi</strain>
    </source>
</reference>
<evidence type="ECO:0000259" key="2">
    <source>
        <dbReference type="Pfam" id="PF01035"/>
    </source>
</evidence>
<proteinExistence type="predicted"/>
<dbReference type="EC" id="2.1.1.63" evidence="1"/>
<protein>
    <recommendedName>
        <fullName evidence="1">methylated-DNA--[protein]-cysteine S-methyltransferase</fullName>
        <ecNumber evidence="1">2.1.1.63</ecNumber>
    </recommendedName>
</protein>
<feature type="domain" description="Methylated-DNA-[protein]-cysteine S-methyltransferase DNA binding" evidence="2">
    <location>
        <begin position="32"/>
        <end position="87"/>
    </location>
</feature>
<dbReference type="PANTHER" id="PTHR10815">
    <property type="entry name" value="METHYLATED-DNA--PROTEIN-CYSTEINE METHYLTRANSFERASE"/>
    <property type="match status" value="1"/>
</dbReference>
<dbReference type="PANTHER" id="PTHR10815:SF13">
    <property type="entry name" value="METHYLATED-DNA--PROTEIN-CYSTEINE METHYLTRANSFERASE"/>
    <property type="match status" value="1"/>
</dbReference>